<dbReference type="Proteomes" id="UP001348641">
    <property type="component" value="Unassembled WGS sequence"/>
</dbReference>
<comment type="caution">
    <text evidence="1">The sequence shown here is derived from an EMBL/GenBank/DDBJ whole genome shotgun (WGS) entry which is preliminary data.</text>
</comment>
<gene>
    <name evidence="1" type="ORF">Q8A49_34950</name>
</gene>
<sequence>MAKQEKDVRSVETTNGVTVTTYEDGSQKVEHAGGVISAGTISGGVVFNPSKK</sequence>
<dbReference type="RefSeq" id="WP_330162441.1">
    <property type="nucleotide sequence ID" value="NZ_BAAAJA010000091.1"/>
</dbReference>
<protein>
    <submittedName>
        <fullName evidence="1">Uncharacterized protein</fullName>
    </submittedName>
</protein>
<evidence type="ECO:0000313" key="1">
    <source>
        <dbReference type="EMBL" id="MEE2055711.1"/>
    </source>
</evidence>
<organism evidence="1 2">
    <name type="scientific">Nocardiopsis tropica</name>
    <dbReference type="NCBI Taxonomy" id="109330"/>
    <lineage>
        <taxon>Bacteria</taxon>
        <taxon>Bacillati</taxon>
        <taxon>Actinomycetota</taxon>
        <taxon>Actinomycetes</taxon>
        <taxon>Streptosporangiales</taxon>
        <taxon>Nocardiopsidaceae</taxon>
        <taxon>Nocardiopsis</taxon>
    </lineage>
</organism>
<dbReference type="EMBL" id="JAUUCC010000213">
    <property type="protein sequence ID" value="MEE2055711.1"/>
    <property type="molecule type" value="Genomic_DNA"/>
</dbReference>
<name>A0ABU7L2C9_9ACTN</name>
<reference evidence="1 2" key="1">
    <citation type="submission" date="2023-07" db="EMBL/GenBank/DDBJ databases">
        <authorList>
            <person name="Girao M."/>
            <person name="Carvalho M.F."/>
        </authorList>
    </citation>
    <scope>NUCLEOTIDE SEQUENCE [LARGE SCALE GENOMIC DNA]</scope>
    <source>
        <strain evidence="1 2">66/93</strain>
    </source>
</reference>
<proteinExistence type="predicted"/>
<accession>A0ABU7L2C9</accession>
<evidence type="ECO:0000313" key="2">
    <source>
        <dbReference type="Proteomes" id="UP001348641"/>
    </source>
</evidence>